<dbReference type="InterPro" id="IPR025291">
    <property type="entry name" value="DUF4153"/>
</dbReference>
<comment type="caution">
    <text evidence="2">The sequence shown here is derived from an EMBL/GenBank/DDBJ whole genome shotgun (WGS) entry which is preliminary data.</text>
</comment>
<evidence type="ECO:0000256" key="1">
    <source>
        <dbReference type="SAM" id="Phobius"/>
    </source>
</evidence>
<evidence type="ECO:0000313" key="2">
    <source>
        <dbReference type="EMBL" id="KLI02318.1"/>
    </source>
</evidence>
<keyword evidence="3" id="KW-1185">Reference proteome</keyword>
<feature type="transmembrane region" description="Helical" evidence="1">
    <location>
        <begin position="266"/>
        <end position="286"/>
    </location>
</feature>
<feature type="transmembrane region" description="Helical" evidence="1">
    <location>
        <begin position="375"/>
        <end position="396"/>
    </location>
</feature>
<dbReference type="RefSeq" id="WP_047035129.1">
    <property type="nucleotide sequence ID" value="NZ_AFVQ02000109.1"/>
</dbReference>
<dbReference type="Pfam" id="PF13687">
    <property type="entry name" value="DUF4153"/>
    <property type="match status" value="1"/>
</dbReference>
<accession>A0A0U1QND9</accession>
<keyword evidence="1" id="KW-0472">Membrane</keyword>
<keyword evidence="1" id="KW-1133">Transmembrane helix</keyword>
<dbReference type="STRING" id="1069536.SINU_08605"/>
<feature type="transmembrane region" description="Helical" evidence="1">
    <location>
        <begin position="217"/>
        <end position="236"/>
    </location>
</feature>
<keyword evidence="1" id="KW-0812">Transmembrane</keyword>
<gene>
    <name evidence="2" type="ORF">SINU_08605</name>
</gene>
<organism evidence="2 3">
    <name type="scientific">Sporolactobacillus inulinus CASD</name>
    <dbReference type="NCBI Taxonomy" id="1069536"/>
    <lineage>
        <taxon>Bacteria</taxon>
        <taxon>Bacillati</taxon>
        <taxon>Bacillota</taxon>
        <taxon>Bacilli</taxon>
        <taxon>Bacillales</taxon>
        <taxon>Sporolactobacillaceae</taxon>
        <taxon>Sporolactobacillus</taxon>
    </lineage>
</organism>
<dbReference type="EMBL" id="AFVQ02000109">
    <property type="protein sequence ID" value="KLI02318.1"/>
    <property type="molecule type" value="Genomic_DNA"/>
</dbReference>
<feature type="transmembrane region" description="Helical" evidence="1">
    <location>
        <begin position="44"/>
        <end position="61"/>
    </location>
</feature>
<proteinExistence type="predicted"/>
<feature type="transmembrane region" description="Helical" evidence="1">
    <location>
        <begin position="403"/>
        <end position="420"/>
    </location>
</feature>
<reference evidence="2 3" key="1">
    <citation type="journal article" date="2011" name="J. Bacteriol.">
        <title>Draft genome sequence of Sporolactobacillus inulinus strain CASD, an efficient D-lactic acid-producing bacterium with high-concentration lactate tolerance capability.</title>
        <authorList>
            <person name="Yu B."/>
            <person name="Su F."/>
            <person name="Wang L."/>
            <person name="Xu K."/>
            <person name="Zhao B."/>
            <person name="Xu P."/>
        </authorList>
    </citation>
    <scope>NUCLEOTIDE SEQUENCE [LARGE SCALE GENOMIC DNA]</scope>
    <source>
        <strain evidence="2 3">CASD</strain>
    </source>
</reference>
<evidence type="ECO:0000313" key="3">
    <source>
        <dbReference type="Proteomes" id="UP000035553"/>
    </source>
</evidence>
<feature type="transmembrane region" description="Helical" evidence="1">
    <location>
        <begin position="168"/>
        <end position="188"/>
    </location>
</feature>
<protein>
    <submittedName>
        <fullName evidence="2">Uncharacterized protein</fullName>
    </submittedName>
</protein>
<name>A0A0U1QND9_9BACL</name>
<feature type="transmembrane region" description="Helical" evidence="1">
    <location>
        <begin position="128"/>
        <end position="148"/>
    </location>
</feature>
<dbReference type="AlphaFoldDB" id="A0A0U1QND9"/>
<feature type="transmembrane region" description="Helical" evidence="1">
    <location>
        <begin position="21"/>
        <end position="38"/>
    </location>
</feature>
<feature type="transmembrane region" description="Helical" evidence="1">
    <location>
        <begin position="339"/>
        <end position="363"/>
    </location>
</feature>
<dbReference type="OrthoDB" id="9767931at2"/>
<sequence>MVNDLAENGAKEKRLHGCQRGSKLLLGTILLGLLANWFFVDQAFGISVPLFVLAFYGIFFWNMGSAVRVQKNFAGGLMIPILLLTLTYVLFSNEVFQVLNVLAISTLIVMQTTLSARRARADWYAPPFVIDVLIGFIYRPFAFLAVPFKIVARQIGQRTTGGKNKTLMNVFIGIVITFPLVVLILTLLSSADERFNYYLGALPHLLAGFNLDTLMPRLIFIIVLALFSFSYIWSLMMRPKQPARYTDLTEQTTFAGSMDATVATTILSIINAIYVFFTLIQFSYLFGSFALGLPEQFTYAEYARRGFFELVLVTLINFTLLLVLLHLTKQSSAPVNRAIQILESLLVCCTMVMLVSAFIRMYLYEQMYGFTYLRVLTHAFMILLFVLFLVTLFRIWNKRIKLFKYYLLAGITAFVVINYANSDVLIARWNIDRYNQTGKIDVAYLATLSHDATPYLVQLLKAKDDSVRKVAENQLFGQKQMLNKPQAWQSFNLSNLRAKQLLNQEHLQRNQIDPSLSHEIYDD</sequence>
<feature type="transmembrane region" description="Helical" evidence="1">
    <location>
        <begin position="73"/>
        <end position="91"/>
    </location>
</feature>
<feature type="transmembrane region" description="Helical" evidence="1">
    <location>
        <begin position="306"/>
        <end position="327"/>
    </location>
</feature>
<dbReference type="Proteomes" id="UP000035553">
    <property type="component" value="Unassembled WGS sequence"/>
</dbReference>